<dbReference type="InterPro" id="IPR029000">
    <property type="entry name" value="Cyclophilin-like_dom_sf"/>
</dbReference>
<proteinExistence type="predicted"/>
<organism evidence="3 4">
    <name type="scientific">Lucifera butyrica</name>
    <dbReference type="NCBI Taxonomy" id="1351585"/>
    <lineage>
        <taxon>Bacteria</taxon>
        <taxon>Bacillati</taxon>
        <taxon>Bacillota</taxon>
        <taxon>Negativicutes</taxon>
        <taxon>Veillonellales</taxon>
        <taxon>Veillonellaceae</taxon>
        <taxon>Lucifera</taxon>
    </lineage>
</organism>
<reference evidence="3 4" key="1">
    <citation type="submission" date="2018-06" db="EMBL/GenBank/DDBJ databases">
        <authorList>
            <person name="Strepis N."/>
        </authorList>
    </citation>
    <scope>NUCLEOTIDE SEQUENCE [LARGE SCALE GENOMIC DNA]</scope>
    <source>
        <strain evidence="3">LUCI</strain>
    </source>
</reference>
<dbReference type="InterPro" id="IPR043797">
    <property type="entry name" value="MupG_N"/>
</dbReference>
<dbReference type="PANTHER" id="PTHR38435:SF2">
    <property type="entry name" value="DUF871 DOMAIN-CONTAINING PROTEIN"/>
    <property type="match status" value="1"/>
</dbReference>
<dbReference type="InterPro" id="IPR013785">
    <property type="entry name" value="Aldolase_TIM"/>
</dbReference>
<dbReference type="Proteomes" id="UP000277811">
    <property type="component" value="Unassembled WGS sequence"/>
</dbReference>
<dbReference type="SUPFAM" id="SSF50891">
    <property type="entry name" value="Cyclophilin-like"/>
    <property type="match status" value="1"/>
</dbReference>
<keyword evidence="4" id="KW-1185">Reference proteome</keyword>
<gene>
    <name evidence="3" type="ORF">LUCI_4392</name>
</gene>
<dbReference type="InterPro" id="IPR017853">
    <property type="entry name" value="GH"/>
</dbReference>
<evidence type="ECO:0000259" key="2">
    <source>
        <dbReference type="Pfam" id="PF19200"/>
    </source>
</evidence>
<evidence type="ECO:0000313" key="4">
    <source>
        <dbReference type="Proteomes" id="UP000277811"/>
    </source>
</evidence>
<feature type="domain" description="6-phospho-N-acetylmuramidase N-terminal" evidence="2">
    <location>
        <begin position="6"/>
        <end position="237"/>
    </location>
</feature>
<evidence type="ECO:0000259" key="1">
    <source>
        <dbReference type="Pfam" id="PF05913"/>
    </source>
</evidence>
<protein>
    <submittedName>
        <fullName evidence="3">Aldolase-type tim barrel</fullName>
    </submittedName>
</protein>
<dbReference type="AlphaFoldDB" id="A0A498R8T2"/>
<dbReference type="OrthoDB" id="5809921at2"/>
<evidence type="ECO:0000313" key="3">
    <source>
        <dbReference type="EMBL" id="VBB09106.1"/>
    </source>
</evidence>
<feature type="domain" description="6-phospho-N-acetylmuramidase C-terminal" evidence="1">
    <location>
        <begin position="245"/>
        <end position="360"/>
    </location>
</feature>
<name>A0A498R8T2_9FIRM</name>
<dbReference type="Gene3D" id="3.20.20.70">
    <property type="entry name" value="Aldolase class I"/>
    <property type="match status" value="1"/>
</dbReference>
<dbReference type="SUPFAM" id="SSF51445">
    <property type="entry name" value="(Trans)glycosidases"/>
    <property type="match status" value="1"/>
</dbReference>
<dbReference type="Gene3D" id="2.40.100.10">
    <property type="entry name" value="Cyclophilin-like"/>
    <property type="match status" value="1"/>
</dbReference>
<accession>A0A498R8T2</accession>
<dbReference type="Pfam" id="PF19200">
    <property type="entry name" value="MupG_N"/>
    <property type="match status" value="1"/>
</dbReference>
<dbReference type="InterPro" id="IPR043894">
    <property type="entry name" value="MupG_C"/>
</dbReference>
<dbReference type="Pfam" id="PF05913">
    <property type="entry name" value="MupG_C"/>
    <property type="match status" value="1"/>
</dbReference>
<dbReference type="EMBL" id="UPPP01000105">
    <property type="protein sequence ID" value="VBB09106.1"/>
    <property type="molecule type" value="Genomic_DNA"/>
</dbReference>
<dbReference type="InterPro" id="IPR008589">
    <property type="entry name" value="MupG"/>
</dbReference>
<sequence length="364" mass="40110">MAWEKGISAFAGMEHSAKNNCDYLELARRYGFNRLFTSLHIPEANAQTLLTEFHHLVNTATELGYSITADISPKALAQLGASPTDFSQLKRLGIHTIRLDYGFSPDQIAAITQAGDLEVEINASTITPVLLQQIVQSGTDLTRLRACHNYYPRPETGLSWSLFTERSQLLSNHGIPVFAFIPSRHTPRGPIFAGLPTLEKHRSQSPMQAAKELLACRLLAGLLFGDPLAPSQELAAVAGLDSECIELHIHVAPDITAAERELLFSGCHTNRTDPGEYAIRSQEARSRCTSAIPIPARTAAPRLPGTVTVDNQHYLRYMGELQIIHSALPADDRVNTVAHIVPEELFLLAYIRPGDQFRFKEATV</sequence>
<dbReference type="RefSeq" id="WP_122629920.1">
    <property type="nucleotide sequence ID" value="NZ_UPPP01000105.1"/>
</dbReference>
<dbReference type="PANTHER" id="PTHR38435">
    <property type="match status" value="1"/>
</dbReference>